<sequence length="141" mass="15022">MYNVFKPEQPVGLMDFVKAAKSCVSEVDPAGLLRLKQDKPDLLIVDVRESSEHEQGHIEGAHLVPRGIIEAAADPAYPNHDPVLAGARGRPVVAYCATGGRSAMAAAVLQMMGFGEVYSLVGGYSGWAQAGHPVVHEARFV</sequence>
<name>A0A1D8IL48_9GAMM</name>
<dbReference type="SUPFAM" id="SSF52821">
    <property type="entry name" value="Rhodanese/Cell cycle control phosphatase"/>
    <property type="match status" value="1"/>
</dbReference>
<dbReference type="PROSITE" id="PS50206">
    <property type="entry name" value="RHODANESE_3"/>
    <property type="match status" value="1"/>
</dbReference>
<dbReference type="Proteomes" id="UP000095401">
    <property type="component" value="Chromosome"/>
</dbReference>
<organism evidence="2 3">
    <name type="scientific">Acidihalobacter yilgarnensis</name>
    <dbReference type="NCBI Taxonomy" id="2819280"/>
    <lineage>
        <taxon>Bacteria</taxon>
        <taxon>Pseudomonadati</taxon>
        <taxon>Pseudomonadota</taxon>
        <taxon>Gammaproteobacteria</taxon>
        <taxon>Chromatiales</taxon>
        <taxon>Ectothiorhodospiraceae</taxon>
        <taxon>Acidihalobacter</taxon>
    </lineage>
</organism>
<evidence type="ECO:0000259" key="1">
    <source>
        <dbReference type="PROSITE" id="PS50206"/>
    </source>
</evidence>
<dbReference type="InterPro" id="IPR036873">
    <property type="entry name" value="Rhodanese-like_dom_sf"/>
</dbReference>
<dbReference type="EMBL" id="CP017415">
    <property type="protein sequence ID" value="AOU97199.1"/>
    <property type="molecule type" value="Genomic_DNA"/>
</dbReference>
<dbReference type="Pfam" id="PF00581">
    <property type="entry name" value="Rhodanese"/>
    <property type="match status" value="1"/>
</dbReference>
<keyword evidence="2" id="KW-0808">Transferase</keyword>
<proteinExistence type="predicted"/>
<dbReference type="Gene3D" id="3.40.250.10">
    <property type="entry name" value="Rhodanese-like domain"/>
    <property type="match status" value="1"/>
</dbReference>
<dbReference type="SMART" id="SM00450">
    <property type="entry name" value="RHOD"/>
    <property type="match status" value="1"/>
</dbReference>
<dbReference type="KEGG" id="aprs:BI364_03550"/>
<gene>
    <name evidence="2" type="ORF">BI364_03550</name>
</gene>
<keyword evidence="3" id="KW-1185">Reference proteome</keyword>
<feature type="domain" description="Rhodanese" evidence="1">
    <location>
        <begin position="38"/>
        <end position="136"/>
    </location>
</feature>
<dbReference type="AlphaFoldDB" id="A0A1D8IL48"/>
<dbReference type="PANTHER" id="PTHR44086:SF10">
    <property type="entry name" value="THIOSULFATE SULFURTRANSFERASE_RHODANESE-LIKE DOMAIN-CONTAINING PROTEIN 3"/>
    <property type="match status" value="1"/>
</dbReference>
<dbReference type="PANTHER" id="PTHR44086">
    <property type="entry name" value="THIOSULFATE SULFURTRANSFERASE RDL2, MITOCHONDRIAL-RELATED"/>
    <property type="match status" value="1"/>
</dbReference>
<evidence type="ECO:0000313" key="3">
    <source>
        <dbReference type="Proteomes" id="UP000095401"/>
    </source>
</evidence>
<dbReference type="RefSeq" id="WP_070077587.1">
    <property type="nucleotide sequence ID" value="NZ_CP017415.1"/>
</dbReference>
<dbReference type="GO" id="GO:0004792">
    <property type="term" value="F:thiosulfate-cyanide sulfurtransferase activity"/>
    <property type="evidence" value="ECO:0007669"/>
    <property type="project" value="TreeGrafter"/>
</dbReference>
<accession>A0A1D8IL48</accession>
<evidence type="ECO:0000313" key="2">
    <source>
        <dbReference type="EMBL" id="AOU97199.1"/>
    </source>
</evidence>
<dbReference type="InterPro" id="IPR001763">
    <property type="entry name" value="Rhodanese-like_dom"/>
</dbReference>
<reference evidence="3" key="1">
    <citation type="submission" date="2016-09" db="EMBL/GenBank/DDBJ databases">
        <title>Acidihalobacter prosperus F5.</title>
        <authorList>
            <person name="Khaleque H.N."/>
            <person name="Ramsay J.P."/>
            <person name="Kaksonen A.H."/>
            <person name="Boxall N.J."/>
            <person name="Watkin E.L.J."/>
        </authorList>
    </citation>
    <scope>NUCLEOTIDE SEQUENCE [LARGE SCALE GENOMIC DNA]</scope>
    <source>
        <strain evidence="3">F5</strain>
    </source>
</reference>
<protein>
    <submittedName>
        <fullName evidence="2">Sulfurtransferase</fullName>
    </submittedName>
</protein>